<comment type="caution">
    <text evidence="1">The sequence shown here is derived from an EMBL/GenBank/DDBJ whole genome shotgun (WGS) entry which is preliminary data.</text>
</comment>
<reference evidence="1" key="1">
    <citation type="submission" date="2019-10" db="EMBL/GenBank/DDBJ databases">
        <authorList>
            <person name="Soares A.E.R."/>
            <person name="Aleixo A."/>
            <person name="Schneider P."/>
            <person name="Miyaki C.Y."/>
            <person name="Schneider M.P."/>
            <person name="Mello C."/>
            <person name="Vasconcelos A.T.R."/>
        </authorList>
    </citation>
    <scope>NUCLEOTIDE SEQUENCE</scope>
    <source>
        <tissue evidence="1">Muscle</tissue>
    </source>
</reference>
<protein>
    <recommendedName>
        <fullName evidence="3">Endonuclease/exonuclease/phosphatase domain-containing protein</fullName>
    </recommendedName>
</protein>
<dbReference type="PANTHER" id="PTHR33395">
    <property type="entry name" value="TRANSCRIPTASE, PUTATIVE-RELATED-RELATED"/>
    <property type="match status" value="1"/>
</dbReference>
<sequence>MKRESHNEAGLLAGLVTLWKGPMAEELMKNCRKGFILEIFLEDCLLLEGLKQDEGKTMWSVPHVEKGAAETMCNGLTAVPHYPSPCCEQKVKELRNEAESRKKTRMGSVMEWCGFLSALYTLHSYAESHSICFYETVPAEVGGSHLLNTYATELSNPFDTIMGDFNLLEINREHHTAGTTWARRFLKNLDDSFMEQVLRELTQKDLLVLLLVNKVDLVSEVDIGDHLGHRDHEGIKFKISVDRRKSDTKTPTLDMRRADFRLLREDKSSPLVTFSNNYHGTLEFGRDLWRSYSSTPCSDWVQLEFTHIFNVSKEGDSLGQCS</sequence>
<dbReference type="PANTHER" id="PTHR33395:SF22">
    <property type="entry name" value="REVERSE TRANSCRIPTASE DOMAIN-CONTAINING PROTEIN"/>
    <property type="match status" value="1"/>
</dbReference>
<gene>
    <name evidence="1" type="ORF">WISP_116171</name>
</gene>
<evidence type="ECO:0000313" key="1">
    <source>
        <dbReference type="EMBL" id="KAJ7409195.1"/>
    </source>
</evidence>
<keyword evidence="2" id="KW-1185">Reference proteome</keyword>
<organism evidence="1 2">
    <name type="scientific">Willisornis vidua</name>
    <name type="common">Xingu scale-backed antbird</name>
    <dbReference type="NCBI Taxonomy" id="1566151"/>
    <lineage>
        <taxon>Eukaryota</taxon>
        <taxon>Metazoa</taxon>
        <taxon>Chordata</taxon>
        <taxon>Craniata</taxon>
        <taxon>Vertebrata</taxon>
        <taxon>Euteleostomi</taxon>
        <taxon>Archelosauria</taxon>
        <taxon>Archosauria</taxon>
        <taxon>Dinosauria</taxon>
        <taxon>Saurischia</taxon>
        <taxon>Theropoda</taxon>
        <taxon>Coelurosauria</taxon>
        <taxon>Aves</taxon>
        <taxon>Neognathae</taxon>
        <taxon>Neoaves</taxon>
        <taxon>Telluraves</taxon>
        <taxon>Australaves</taxon>
        <taxon>Passeriformes</taxon>
        <taxon>Thamnophilidae</taxon>
        <taxon>Willisornis</taxon>
    </lineage>
</organism>
<dbReference type="Proteomes" id="UP001145742">
    <property type="component" value="Unassembled WGS sequence"/>
</dbReference>
<dbReference type="EMBL" id="WHWB01034488">
    <property type="protein sequence ID" value="KAJ7409195.1"/>
    <property type="molecule type" value="Genomic_DNA"/>
</dbReference>
<accession>A0ABQ9CTY9</accession>
<evidence type="ECO:0000313" key="2">
    <source>
        <dbReference type="Proteomes" id="UP001145742"/>
    </source>
</evidence>
<name>A0ABQ9CTY9_9PASS</name>
<evidence type="ECO:0008006" key="3">
    <source>
        <dbReference type="Google" id="ProtNLM"/>
    </source>
</evidence>
<proteinExistence type="predicted"/>